<dbReference type="PANTHER" id="PTHR13832:SF840">
    <property type="entry name" value="PROTEIN PHOSPHATASE 2C 60-RELATED"/>
    <property type="match status" value="1"/>
</dbReference>
<feature type="compositionally biased region" description="Basic and acidic residues" evidence="5">
    <location>
        <begin position="116"/>
        <end position="126"/>
    </location>
</feature>
<dbReference type="SMART" id="SM00332">
    <property type="entry name" value="PP2Cc"/>
    <property type="match status" value="1"/>
</dbReference>
<dbReference type="CDD" id="cd00143">
    <property type="entry name" value="PP2Cc"/>
    <property type="match status" value="1"/>
</dbReference>
<keyword evidence="2 4" id="KW-0378">Hydrolase</keyword>
<dbReference type="InterPro" id="IPR000222">
    <property type="entry name" value="PP2C_BS"/>
</dbReference>
<reference evidence="7 8" key="1">
    <citation type="journal article" date="2023" name="Nat. Commun.">
        <title>Origin of minicircular mitochondrial genomes in red algae.</title>
        <authorList>
            <person name="Lee Y."/>
            <person name="Cho C.H."/>
            <person name="Lee Y.M."/>
            <person name="Park S.I."/>
            <person name="Yang J.H."/>
            <person name="West J.A."/>
            <person name="Bhattacharya D."/>
            <person name="Yoon H.S."/>
        </authorList>
    </citation>
    <scope>NUCLEOTIDE SEQUENCE [LARGE SCALE GENOMIC DNA]</scope>
    <source>
        <strain evidence="7 8">CCMP1338</strain>
        <tissue evidence="7">Whole cell</tissue>
    </source>
</reference>
<dbReference type="PROSITE" id="PS51746">
    <property type="entry name" value="PPM_2"/>
    <property type="match status" value="1"/>
</dbReference>
<evidence type="ECO:0000256" key="5">
    <source>
        <dbReference type="SAM" id="MobiDB-lite"/>
    </source>
</evidence>
<feature type="domain" description="PPM-type phosphatase" evidence="6">
    <location>
        <begin position="23"/>
        <end position="431"/>
    </location>
</feature>
<dbReference type="EMBL" id="JAMWBK010000009">
    <property type="protein sequence ID" value="KAJ8902528.1"/>
    <property type="molecule type" value="Genomic_DNA"/>
</dbReference>
<dbReference type="InterPro" id="IPR001932">
    <property type="entry name" value="PPM-type_phosphatase-like_dom"/>
</dbReference>
<feature type="compositionally biased region" description="Polar residues" evidence="5">
    <location>
        <begin position="221"/>
        <end position="235"/>
    </location>
</feature>
<dbReference type="PROSITE" id="PS01032">
    <property type="entry name" value="PPM_1"/>
    <property type="match status" value="1"/>
</dbReference>
<keyword evidence="8" id="KW-1185">Reference proteome</keyword>
<dbReference type="GO" id="GO:0046872">
    <property type="term" value="F:metal ion binding"/>
    <property type="evidence" value="ECO:0007669"/>
    <property type="project" value="UniProtKB-KW"/>
</dbReference>
<gene>
    <name evidence="7" type="ORF">NDN08_006931</name>
</gene>
<comment type="similarity">
    <text evidence="4">Belongs to the PP2C family.</text>
</comment>
<evidence type="ECO:0000256" key="1">
    <source>
        <dbReference type="ARBA" id="ARBA00022723"/>
    </source>
</evidence>
<feature type="compositionally biased region" description="Acidic residues" evidence="5">
    <location>
        <begin position="130"/>
        <end position="143"/>
    </location>
</feature>
<dbReference type="GO" id="GO:0004722">
    <property type="term" value="F:protein serine/threonine phosphatase activity"/>
    <property type="evidence" value="ECO:0007669"/>
    <property type="project" value="InterPro"/>
</dbReference>
<evidence type="ECO:0000256" key="2">
    <source>
        <dbReference type="ARBA" id="ARBA00022801"/>
    </source>
</evidence>
<feature type="compositionally biased region" description="Basic and acidic residues" evidence="5">
    <location>
        <begin position="144"/>
        <end position="155"/>
    </location>
</feature>
<dbReference type="SUPFAM" id="SSF81606">
    <property type="entry name" value="PP2C-like"/>
    <property type="match status" value="1"/>
</dbReference>
<evidence type="ECO:0000256" key="4">
    <source>
        <dbReference type="RuleBase" id="RU003465"/>
    </source>
</evidence>
<dbReference type="PANTHER" id="PTHR13832">
    <property type="entry name" value="PROTEIN PHOSPHATASE 2C"/>
    <property type="match status" value="1"/>
</dbReference>
<organism evidence="7 8">
    <name type="scientific">Rhodosorus marinus</name>
    <dbReference type="NCBI Taxonomy" id="101924"/>
    <lineage>
        <taxon>Eukaryota</taxon>
        <taxon>Rhodophyta</taxon>
        <taxon>Stylonematophyceae</taxon>
        <taxon>Stylonematales</taxon>
        <taxon>Stylonemataceae</taxon>
        <taxon>Rhodosorus</taxon>
    </lineage>
</organism>
<evidence type="ECO:0000259" key="6">
    <source>
        <dbReference type="PROSITE" id="PS51746"/>
    </source>
</evidence>
<keyword evidence="1" id="KW-0479">Metal-binding</keyword>
<feature type="region of interest" description="Disordered" evidence="5">
    <location>
        <begin position="215"/>
        <end position="235"/>
    </location>
</feature>
<sequence length="434" mass="47884">MGQYLSTPSTEKHSEDGAGGIMEYGASAMQGWRLSMEDAHISNPSVADGRGVFAVFDGHGGAEVALFCEKHLTEELLNLAEYKEERFDAALTRVFHRMDEMILSPTYDKELEKLKKERPYGEKRVQNNDPPEDPPEADAEENDSSPKKADSDKAENSTGENNSEQDARGEEARNVRLQLEEGMQAYLQNLRDARSNAQANNNGQGTIILPYGRSEDDQKAAESNNEGGGQSNFPQNISFSYMLEEQQCNLPDHKITAGCTAVVALVVDREIIVANAGDSKAVLCRGGKAIGLSFEHKPFNDIEKRRIEAAGGFVSPAGRVNNNLNLSRSIGDLKYKGNKSIPPKDQMITSEPDICREKIEPEDEFMVIACDGVWDIMENQECVDFIRQRIGVPGKKLSEICEEIFTLCLAQDPKSTSGLGGDNMTAVIVRFKHE</sequence>
<protein>
    <recommendedName>
        <fullName evidence="6">PPM-type phosphatase domain-containing protein</fullName>
    </recommendedName>
</protein>
<evidence type="ECO:0000313" key="8">
    <source>
        <dbReference type="Proteomes" id="UP001157974"/>
    </source>
</evidence>
<dbReference type="Pfam" id="PF00481">
    <property type="entry name" value="PP2C"/>
    <property type="match status" value="2"/>
</dbReference>
<dbReference type="InterPro" id="IPR036457">
    <property type="entry name" value="PPM-type-like_dom_sf"/>
</dbReference>
<dbReference type="Gene3D" id="3.60.40.10">
    <property type="entry name" value="PPM-type phosphatase domain"/>
    <property type="match status" value="2"/>
</dbReference>
<dbReference type="InterPro" id="IPR015655">
    <property type="entry name" value="PP2C"/>
</dbReference>
<evidence type="ECO:0000313" key="7">
    <source>
        <dbReference type="EMBL" id="KAJ8902528.1"/>
    </source>
</evidence>
<accession>A0AAV8UN86</accession>
<dbReference type="AlphaFoldDB" id="A0AAV8UN86"/>
<feature type="region of interest" description="Disordered" evidence="5">
    <location>
        <begin position="116"/>
        <end position="171"/>
    </location>
</feature>
<evidence type="ECO:0000256" key="3">
    <source>
        <dbReference type="ARBA" id="ARBA00022912"/>
    </source>
</evidence>
<name>A0AAV8UN86_9RHOD</name>
<keyword evidence="3 4" id="KW-0904">Protein phosphatase</keyword>
<dbReference type="Proteomes" id="UP001157974">
    <property type="component" value="Unassembled WGS sequence"/>
</dbReference>
<comment type="caution">
    <text evidence="7">The sequence shown here is derived from an EMBL/GenBank/DDBJ whole genome shotgun (WGS) entry which is preliminary data.</text>
</comment>
<proteinExistence type="inferred from homology"/>